<dbReference type="EMBL" id="JAVHNR010000009">
    <property type="protein sequence ID" value="KAK6333104.1"/>
    <property type="molecule type" value="Genomic_DNA"/>
</dbReference>
<accession>A0AAN8RD08</accession>
<reference evidence="2 3" key="1">
    <citation type="submission" date="2019-10" db="EMBL/GenBank/DDBJ databases">
        <authorList>
            <person name="Palmer J.M."/>
        </authorList>
    </citation>
    <scope>NUCLEOTIDE SEQUENCE [LARGE SCALE GENOMIC DNA]</scope>
    <source>
        <strain evidence="2 3">TWF718</strain>
    </source>
</reference>
<dbReference type="AlphaFoldDB" id="A0AAN8RD08"/>
<feature type="region of interest" description="Disordered" evidence="1">
    <location>
        <begin position="292"/>
        <end position="324"/>
    </location>
</feature>
<sequence length="461" mass="49990">MSFLNEQDQEFEYDFFAGFGHIDAAAPSYSLGQLGAPSFYDTNVIDPQLQLQTEQLPQLQVPAPAPALSPAPAPKAASAQNKRKRPAPGEWENSNPNHRFNPNGPFNFAPQIPQGTSDHPESVKRRRIVGKKSGLAAALFRLKESGRSRKRHRKTAIKKTKAYLEADDTEKERLLAEADETSARELAAKIAACTNAWNDLSPEAQQAHMTRAPNTEVAKAPLAVEAELIRPAIAIRTGATNAPKPAHIGGPSIVPVELKSNSRGIQLFLPADLGDIEPELIAEAMAEAMPFASAAAGRKRPASEEEEETQVGGQPKAPTPKKRRVEVSNALLSTGSIAAAETAATIPPSRAVARADEIPVEVPFLPQENRDTEAVESQMPGRSCLPQGAPKLPKKRAASAIRHIIRSKIGEAGAAGMVIPPGPLEPLREQDLNARAEWDAAQFMKHPTYRKWELSQKRKRE</sequence>
<dbReference type="Proteomes" id="UP001313282">
    <property type="component" value="Unassembled WGS sequence"/>
</dbReference>
<evidence type="ECO:0000313" key="3">
    <source>
        <dbReference type="Proteomes" id="UP001313282"/>
    </source>
</evidence>
<proteinExistence type="predicted"/>
<keyword evidence="3" id="KW-1185">Reference proteome</keyword>
<name>A0AAN8RD08_9PEZI</name>
<comment type="caution">
    <text evidence="2">The sequence shown here is derived from an EMBL/GenBank/DDBJ whole genome shotgun (WGS) entry which is preliminary data.</text>
</comment>
<gene>
    <name evidence="2" type="ORF">TWF718_010927</name>
</gene>
<feature type="region of interest" description="Disordered" evidence="1">
    <location>
        <begin position="62"/>
        <end position="124"/>
    </location>
</feature>
<organism evidence="2 3">
    <name type="scientific">Orbilia javanica</name>
    <dbReference type="NCBI Taxonomy" id="47235"/>
    <lineage>
        <taxon>Eukaryota</taxon>
        <taxon>Fungi</taxon>
        <taxon>Dikarya</taxon>
        <taxon>Ascomycota</taxon>
        <taxon>Pezizomycotina</taxon>
        <taxon>Orbiliomycetes</taxon>
        <taxon>Orbiliales</taxon>
        <taxon>Orbiliaceae</taxon>
        <taxon>Orbilia</taxon>
    </lineage>
</organism>
<feature type="compositionally biased region" description="Pro residues" evidence="1">
    <location>
        <begin position="63"/>
        <end position="73"/>
    </location>
</feature>
<protein>
    <submittedName>
        <fullName evidence="2">Uncharacterized protein</fullName>
    </submittedName>
</protein>
<evidence type="ECO:0000256" key="1">
    <source>
        <dbReference type="SAM" id="MobiDB-lite"/>
    </source>
</evidence>
<evidence type="ECO:0000313" key="2">
    <source>
        <dbReference type="EMBL" id="KAK6333104.1"/>
    </source>
</evidence>